<feature type="non-terminal residue" evidence="1">
    <location>
        <position position="1"/>
    </location>
</feature>
<gene>
    <name evidence="1" type="ORF">S03H2_60182</name>
</gene>
<comment type="caution">
    <text evidence="1">The sequence shown here is derived from an EMBL/GenBank/DDBJ whole genome shotgun (WGS) entry which is preliminary data.</text>
</comment>
<reference evidence="1" key="1">
    <citation type="journal article" date="2014" name="Front. Microbiol.">
        <title>High frequency of phylogenetically diverse reductive dehalogenase-homologous genes in deep subseafloor sedimentary metagenomes.</title>
        <authorList>
            <person name="Kawai M."/>
            <person name="Futagami T."/>
            <person name="Toyoda A."/>
            <person name="Takaki Y."/>
            <person name="Nishi S."/>
            <person name="Hori S."/>
            <person name="Arai W."/>
            <person name="Tsubouchi T."/>
            <person name="Morono Y."/>
            <person name="Uchiyama I."/>
            <person name="Ito T."/>
            <person name="Fujiyama A."/>
            <person name="Inagaki F."/>
            <person name="Takami H."/>
        </authorList>
    </citation>
    <scope>NUCLEOTIDE SEQUENCE</scope>
    <source>
        <strain evidence="1">Expedition CK06-06</strain>
    </source>
</reference>
<dbReference type="AlphaFoldDB" id="X1L123"/>
<dbReference type="EMBL" id="BARU01038760">
    <property type="protein sequence ID" value="GAH87893.1"/>
    <property type="molecule type" value="Genomic_DNA"/>
</dbReference>
<proteinExistence type="predicted"/>
<dbReference type="InterPro" id="IPR050683">
    <property type="entry name" value="Bact_Polysacc_Export_ATP-bd"/>
</dbReference>
<dbReference type="PANTHER" id="PTHR46743:SF2">
    <property type="entry name" value="TEICHOIC ACIDS EXPORT ATP-BINDING PROTEIN TAGH"/>
    <property type="match status" value="1"/>
</dbReference>
<dbReference type="PANTHER" id="PTHR46743">
    <property type="entry name" value="TEICHOIC ACIDS EXPORT ATP-BINDING PROTEIN TAGH"/>
    <property type="match status" value="1"/>
</dbReference>
<sequence>DVAKEGRTVLFVSHNMLSLQNLCAKGILLESGKISMEGSITTVINKYLDLGREQTGEVCWASPDTAPGNERVRLKAVRVVSEGRVTGVVDISKEFHIEYKLS</sequence>
<evidence type="ECO:0008006" key="2">
    <source>
        <dbReference type="Google" id="ProtNLM"/>
    </source>
</evidence>
<accession>X1L123</accession>
<dbReference type="InterPro" id="IPR027417">
    <property type="entry name" value="P-loop_NTPase"/>
</dbReference>
<dbReference type="SUPFAM" id="SSF52540">
    <property type="entry name" value="P-loop containing nucleoside triphosphate hydrolases"/>
    <property type="match status" value="1"/>
</dbReference>
<dbReference type="Gene3D" id="3.40.50.300">
    <property type="entry name" value="P-loop containing nucleotide triphosphate hydrolases"/>
    <property type="match status" value="1"/>
</dbReference>
<protein>
    <recommendedName>
        <fullName evidence="2">ABC transporter ATP-binding protein</fullName>
    </recommendedName>
</protein>
<evidence type="ECO:0000313" key="1">
    <source>
        <dbReference type="EMBL" id="GAH87893.1"/>
    </source>
</evidence>
<name>X1L123_9ZZZZ</name>
<organism evidence="1">
    <name type="scientific">marine sediment metagenome</name>
    <dbReference type="NCBI Taxonomy" id="412755"/>
    <lineage>
        <taxon>unclassified sequences</taxon>
        <taxon>metagenomes</taxon>
        <taxon>ecological metagenomes</taxon>
    </lineage>
</organism>